<dbReference type="PANTHER" id="PTHR45267:SF2">
    <property type="entry name" value="NADPH-DEPENDENT PTERIN ALDEHYDE REDUCTASE"/>
    <property type="match status" value="1"/>
</dbReference>
<dbReference type="PROSITE" id="PS00061">
    <property type="entry name" value="ADH_SHORT"/>
    <property type="match status" value="1"/>
</dbReference>
<dbReference type="InterPro" id="IPR020904">
    <property type="entry name" value="Sc_DH/Rdtase_CS"/>
</dbReference>
<dbReference type="EMBL" id="CP036265">
    <property type="protein sequence ID" value="QDT18106.1"/>
    <property type="molecule type" value="Genomic_DNA"/>
</dbReference>
<proteinExistence type="inferred from homology"/>
<reference evidence="2 3" key="1">
    <citation type="submission" date="2019-02" db="EMBL/GenBank/DDBJ databases">
        <title>Deep-cultivation of Planctomycetes and their phenomic and genomic characterization uncovers novel biology.</title>
        <authorList>
            <person name="Wiegand S."/>
            <person name="Jogler M."/>
            <person name="Boedeker C."/>
            <person name="Pinto D."/>
            <person name="Vollmers J."/>
            <person name="Rivas-Marin E."/>
            <person name="Kohn T."/>
            <person name="Peeters S.H."/>
            <person name="Heuer A."/>
            <person name="Rast P."/>
            <person name="Oberbeckmann S."/>
            <person name="Bunk B."/>
            <person name="Jeske O."/>
            <person name="Meyerdierks A."/>
            <person name="Storesund J.E."/>
            <person name="Kallscheuer N."/>
            <person name="Luecker S."/>
            <person name="Lage O.M."/>
            <person name="Pohl T."/>
            <person name="Merkel B.J."/>
            <person name="Hornburger P."/>
            <person name="Mueller R.-W."/>
            <person name="Bruemmer F."/>
            <person name="Labrenz M."/>
            <person name="Spormann A.M."/>
            <person name="Op den Camp H."/>
            <person name="Overmann J."/>
            <person name="Amann R."/>
            <person name="Jetten M.S.M."/>
            <person name="Mascher T."/>
            <person name="Medema M.H."/>
            <person name="Devos D.P."/>
            <person name="Kaster A.-K."/>
            <person name="Ovreas L."/>
            <person name="Rohde M."/>
            <person name="Galperin M.Y."/>
            <person name="Jogler C."/>
        </authorList>
    </citation>
    <scope>NUCLEOTIDE SEQUENCE [LARGE SCALE GENOMIC DNA]</scope>
    <source>
        <strain evidence="2 3">CA12</strain>
    </source>
</reference>
<dbReference type="RefSeq" id="WP_145361079.1">
    <property type="nucleotide sequence ID" value="NZ_CP036265.1"/>
</dbReference>
<comment type="similarity">
    <text evidence="1">Belongs to the short-chain dehydrogenases/reductases (SDR) family.</text>
</comment>
<dbReference type="PRINTS" id="PR00080">
    <property type="entry name" value="SDRFAMILY"/>
</dbReference>
<dbReference type="CDD" id="cd05233">
    <property type="entry name" value="SDR_c"/>
    <property type="match status" value="1"/>
</dbReference>
<dbReference type="InterPro" id="IPR002347">
    <property type="entry name" value="SDR_fam"/>
</dbReference>
<accession>A0A517PFF4</accession>
<organism evidence="2 3">
    <name type="scientific">Alienimonas californiensis</name>
    <dbReference type="NCBI Taxonomy" id="2527989"/>
    <lineage>
        <taxon>Bacteria</taxon>
        <taxon>Pseudomonadati</taxon>
        <taxon>Planctomycetota</taxon>
        <taxon>Planctomycetia</taxon>
        <taxon>Planctomycetales</taxon>
        <taxon>Planctomycetaceae</taxon>
        <taxon>Alienimonas</taxon>
    </lineage>
</organism>
<dbReference type="PANTHER" id="PTHR45267">
    <property type="match status" value="1"/>
</dbReference>
<evidence type="ECO:0000313" key="2">
    <source>
        <dbReference type="EMBL" id="QDT18106.1"/>
    </source>
</evidence>
<name>A0A517PFF4_9PLAN</name>
<evidence type="ECO:0000256" key="1">
    <source>
        <dbReference type="RuleBase" id="RU000363"/>
    </source>
</evidence>
<keyword evidence="2" id="KW-0560">Oxidoreductase</keyword>
<gene>
    <name evidence="2" type="primary">fabG_7</name>
    <name evidence="2" type="ORF">CA12_42450</name>
</gene>
<dbReference type="Gene3D" id="3.40.50.720">
    <property type="entry name" value="NAD(P)-binding Rossmann-like Domain"/>
    <property type="match status" value="1"/>
</dbReference>
<evidence type="ECO:0000313" key="3">
    <source>
        <dbReference type="Proteomes" id="UP000318741"/>
    </source>
</evidence>
<dbReference type="EC" id="1.1.1.100" evidence="2"/>
<dbReference type="KEGG" id="acaf:CA12_42450"/>
<dbReference type="AlphaFoldDB" id="A0A517PFF4"/>
<dbReference type="OrthoDB" id="9775296at2"/>
<dbReference type="GO" id="GO:0004316">
    <property type="term" value="F:3-oxoacyl-[acyl-carrier-protein] reductase (NADPH) activity"/>
    <property type="evidence" value="ECO:0007669"/>
    <property type="project" value="UniProtKB-EC"/>
</dbReference>
<dbReference type="Pfam" id="PF00106">
    <property type="entry name" value="adh_short"/>
    <property type="match status" value="1"/>
</dbReference>
<dbReference type="GO" id="GO:0005829">
    <property type="term" value="C:cytosol"/>
    <property type="evidence" value="ECO:0007669"/>
    <property type="project" value="TreeGrafter"/>
</dbReference>
<dbReference type="PRINTS" id="PR00081">
    <property type="entry name" value="GDHRDH"/>
</dbReference>
<dbReference type="Proteomes" id="UP000318741">
    <property type="component" value="Chromosome"/>
</dbReference>
<protein>
    <submittedName>
        <fullName evidence="2">3-oxoacyl-[acyl-carrier-protein] reductase FabG</fullName>
        <ecNumber evidence="2">1.1.1.100</ecNumber>
    </submittedName>
</protein>
<dbReference type="InterPro" id="IPR036291">
    <property type="entry name" value="NAD(P)-bd_dom_sf"/>
</dbReference>
<dbReference type="InterPro" id="IPR053241">
    <property type="entry name" value="NADPH_pterin_aldehyde_rdct"/>
</dbReference>
<sequence length="239" mass="25566">MPDRKLIVLTGCTRGIGRALAERFAADGHTVCGCSRKEEALNELRAVFKPPHRFLRADVTREADVDRWADGVFQQSGVPDVLIHNAGLINDRAPLWEVPAAKCDAVVAASVGGAAALARHFLPRMIDAAKRDGKNRTVVVFSSGWGRSASAGVAPYNAAKFGVEGLTKALAKDLEEAAPGRFCAVPFSPGVVETDMTRRNWGEEAASYPDPADFARRAVPYLLGLTPQQTGESLTVPEA</sequence>
<dbReference type="SUPFAM" id="SSF51735">
    <property type="entry name" value="NAD(P)-binding Rossmann-fold domains"/>
    <property type="match status" value="1"/>
</dbReference>
<keyword evidence="3" id="KW-1185">Reference proteome</keyword>